<evidence type="ECO:0000313" key="2">
    <source>
        <dbReference type="Proteomes" id="UP001217089"/>
    </source>
</evidence>
<dbReference type="InterPro" id="IPR051731">
    <property type="entry name" value="DENND11/AVL9_GEFs"/>
</dbReference>
<organism evidence="1 2">
    <name type="scientific">Tegillarca granosa</name>
    <name type="common">Malaysian cockle</name>
    <name type="synonym">Anadara granosa</name>
    <dbReference type="NCBI Taxonomy" id="220873"/>
    <lineage>
        <taxon>Eukaryota</taxon>
        <taxon>Metazoa</taxon>
        <taxon>Spiralia</taxon>
        <taxon>Lophotrochozoa</taxon>
        <taxon>Mollusca</taxon>
        <taxon>Bivalvia</taxon>
        <taxon>Autobranchia</taxon>
        <taxon>Pteriomorphia</taxon>
        <taxon>Arcoida</taxon>
        <taxon>Arcoidea</taxon>
        <taxon>Arcidae</taxon>
        <taxon>Tegillarca</taxon>
    </lineage>
</organism>
<name>A0ABQ9FDB9_TEGGR</name>
<proteinExistence type="predicted"/>
<protein>
    <submittedName>
        <fullName evidence="1">Uncharacterized protein</fullName>
    </submittedName>
</protein>
<dbReference type="PANTHER" id="PTHR31017">
    <property type="entry name" value="LATE SECRETORY PATHWAY PROTEIN AVL9-RELATED"/>
    <property type="match status" value="1"/>
</dbReference>
<gene>
    <name evidence="1" type="ORF">KUTeg_008211</name>
</gene>
<comment type="caution">
    <text evidence="1">The sequence shown here is derived from an EMBL/GenBank/DDBJ whole genome shotgun (WGS) entry which is preliminary data.</text>
</comment>
<dbReference type="PANTHER" id="PTHR31017:SF1">
    <property type="entry name" value="LATE SECRETORY PATHWAY PROTEIN AVL9 HOMOLOG"/>
    <property type="match status" value="1"/>
</dbReference>
<dbReference type="EMBL" id="JARBDR010000342">
    <property type="protein sequence ID" value="KAJ8313650.1"/>
    <property type="molecule type" value="Genomic_DNA"/>
</dbReference>
<feature type="non-terminal residue" evidence="1">
    <location>
        <position position="115"/>
    </location>
</feature>
<accession>A0ABQ9FDB9</accession>
<dbReference type="Proteomes" id="UP001217089">
    <property type="component" value="Unassembled WGS sequence"/>
</dbReference>
<keyword evidence="2" id="KW-1185">Reference proteome</keyword>
<evidence type="ECO:0000313" key="1">
    <source>
        <dbReference type="EMBL" id="KAJ8313650.1"/>
    </source>
</evidence>
<reference evidence="1 2" key="1">
    <citation type="submission" date="2022-12" db="EMBL/GenBank/DDBJ databases">
        <title>Chromosome-level genome of Tegillarca granosa.</title>
        <authorList>
            <person name="Kim J."/>
        </authorList>
    </citation>
    <scope>NUCLEOTIDE SEQUENCE [LARGE SCALE GENOMIC DNA]</scope>
    <source>
        <strain evidence="1">Teg-2019</strain>
        <tissue evidence="1">Adductor muscle</tissue>
    </source>
</reference>
<sequence length="115" mass="13157">MLYMSTDTCTCIYYNLYFAEWEGGDEWLRAQFRLYLQSLMATMYTNDSKLIEDFGTAFVQSWKTTHNYRVWSNKEHAGVKDLLTGNLSSTERGKKINAAVVQTGKYVEQAGKAVG</sequence>